<dbReference type="AlphaFoldDB" id="A0A167QP18"/>
<dbReference type="InterPro" id="IPR021054">
    <property type="entry name" value="Cell_wall_mannoprotein_1"/>
</dbReference>
<protein>
    <submittedName>
        <fullName evidence="2">Cell wall galactomannoprotein</fullName>
    </submittedName>
</protein>
<dbReference type="Proteomes" id="UP000076744">
    <property type="component" value="Unassembled WGS sequence"/>
</dbReference>
<reference evidence="2 3" key="1">
    <citation type="journal article" date="2016" name="Genome Biol. Evol.">
        <title>Divergent and convergent evolution of fungal pathogenicity.</title>
        <authorList>
            <person name="Shang Y."/>
            <person name="Xiao G."/>
            <person name="Zheng P."/>
            <person name="Cen K."/>
            <person name="Zhan S."/>
            <person name="Wang C."/>
        </authorList>
    </citation>
    <scope>NUCLEOTIDE SEQUENCE [LARGE SCALE GENOMIC DNA]</scope>
    <source>
        <strain evidence="2 3">ARSEF 2679</strain>
    </source>
</reference>
<accession>A0A167QP18</accession>
<dbReference type="PANTHER" id="PTHR38123:SF6">
    <property type="entry name" value="CELL WALL SERINE-THREONINE-RICH GALACTOMANNOPROTEIN MP1 (AFU_ORTHOLOGUE AFUA_4G03240)"/>
    <property type="match status" value="1"/>
</dbReference>
<feature type="chain" id="PRO_5007891606" evidence="1">
    <location>
        <begin position="18"/>
        <end position="217"/>
    </location>
</feature>
<dbReference type="EMBL" id="AZHB01000019">
    <property type="protein sequence ID" value="OAA57815.1"/>
    <property type="molecule type" value="Genomic_DNA"/>
</dbReference>
<evidence type="ECO:0000256" key="1">
    <source>
        <dbReference type="SAM" id="SignalP"/>
    </source>
</evidence>
<evidence type="ECO:0000313" key="2">
    <source>
        <dbReference type="EMBL" id="OAA57815.1"/>
    </source>
</evidence>
<organism evidence="2 3">
    <name type="scientific">Cordyceps fumosorosea (strain ARSEF 2679)</name>
    <name type="common">Isaria fumosorosea</name>
    <dbReference type="NCBI Taxonomy" id="1081104"/>
    <lineage>
        <taxon>Eukaryota</taxon>
        <taxon>Fungi</taxon>
        <taxon>Dikarya</taxon>
        <taxon>Ascomycota</taxon>
        <taxon>Pezizomycotina</taxon>
        <taxon>Sordariomycetes</taxon>
        <taxon>Hypocreomycetidae</taxon>
        <taxon>Hypocreales</taxon>
        <taxon>Cordycipitaceae</taxon>
        <taxon>Cordyceps</taxon>
    </lineage>
</organism>
<proteinExistence type="predicted"/>
<dbReference type="GeneID" id="30023348"/>
<evidence type="ECO:0000313" key="3">
    <source>
        <dbReference type="Proteomes" id="UP000076744"/>
    </source>
</evidence>
<name>A0A167QP18_CORFA</name>
<dbReference type="PANTHER" id="PTHR38123">
    <property type="entry name" value="CELL WALL SERINE-THREONINE-RICH GALACTOMANNOPROTEIN MP1 (AFU_ORTHOLOGUE AFUA_4G03240)"/>
    <property type="match status" value="1"/>
</dbReference>
<feature type="signal peptide" evidence="1">
    <location>
        <begin position="1"/>
        <end position="17"/>
    </location>
</feature>
<gene>
    <name evidence="2" type="ORF">ISF_07056</name>
</gene>
<dbReference type="Pfam" id="PF12296">
    <property type="entry name" value="HsbA"/>
    <property type="match status" value="1"/>
</dbReference>
<sequence>MRISLTLCASLAGVTLAASSSSKALVARDFDTVASVLANVTDAVNGLSTVANTGVADPATLLTASDRIVQAIQSGTARVNATGNLTFIETVHLIAPVHKLSSLSGDLTKNMVKLKGSIQKQRLCEVVRLQVGIINNATSGLIAAIDSKVPSAAQDISQALSQGITDSLTDIQKDFSDQNCVDGRNETTTSAGSPLALGPSSAFVSLCLGLVTAWIII</sequence>
<comment type="caution">
    <text evidence="2">The sequence shown here is derived from an EMBL/GenBank/DDBJ whole genome shotgun (WGS) entry which is preliminary data.</text>
</comment>
<dbReference type="OrthoDB" id="2422134at2759"/>
<keyword evidence="1" id="KW-0732">Signal</keyword>
<dbReference type="Gene3D" id="1.20.1280.140">
    <property type="match status" value="1"/>
</dbReference>
<dbReference type="GO" id="GO:0005576">
    <property type="term" value="C:extracellular region"/>
    <property type="evidence" value="ECO:0007669"/>
    <property type="project" value="TreeGrafter"/>
</dbReference>
<dbReference type="STRING" id="1081104.A0A167QP18"/>
<keyword evidence="3" id="KW-1185">Reference proteome</keyword>
<dbReference type="RefSeq" id="XP_018702305.1">
    <property type="nucleotide sequence ID" value="XM_018850660.1"/>
</dbReference>